<dbReference type="SUPFAM" id="SSF51735">
    <property type="entry name" value="NAD(P)-binding Rossmann-fold domains"/>
    <property type="match status" value="1"/>
</dbReference>
<evidence type="ECO:0000256" key="2">
    <source>
        <dbReference type="SAM" id="Phobius"/>
    </source>
</evidence>
<reference evidence="4 5" key="1">
    <citation type="submission" date="2019-02" db="EMBL/GenBank/DDBJ databases">
        <title>Deep-cultivation of Planctomycetes and their phenomic and genomic characterization uncovers novel biology.</title>
        <authorList>
            <person name="Wiegand S."/>
            <person name="Jogler M."/>
            <person name="Boedeker C."/>
            <person name="Pinto D."/>
            <person name="Vollmers J."/>
            <person name="Rivas-Marin E."/>
            <person name="Kohn T."/>
            <person name="Peeters S.H."/>
            <person name="Heuer A."/>
            <person name="Rast P."/>
            <person name="Oberbeckmann S."/>
            <person name="Bunk B."/>
            <person name="Jeske O."/>
            <person name="Meyerdierks A."/>
            <person name="Storesund J.E."/>
            <person name="Kallscheuer N."/>
            <person name="Luecker S."/>
            <person name="Lage O.M."/>
            <person name="Pohl T."/>
            <person name="Merkel B.J."/>
            <person name="Hornburger P."/>
            <person name="Mueller R.-W."/>
            <person name="Bruemmer F."/>
            <person name="Labrenz M."/>
            <person name="Spormann A.M."/>
            <person name="Op Den Camp H."/>
            <person name="Overmann J."/>
            <person name="Amann R."/>
            <person name="Jetten M.S.M."/>
            <person name="Mascher T."/>
            <person name="Medema M.H."/>
            <person name="Devos D.P."/>
            <person name="Kaster A.-K."/>
            <person name="Ovreas L."/>
            <person name="Rohde M."/>
            <person name="Galperin M.Y."/>
            <person name="Jogler C."/>
        </authorList>
    </citation>
    <scope>NUCLEOTIDE SEQUENCE [LARGE SCALE GENOMIC DNA]</scope>
    <source>
        <strain evidence="4 5">Pla22</strain>
    </source>
</reference>
<keyword evidence="4" id="KW-0407">Ion channel</keyword>
<gene>
    <name evidence="4" type="primary">kch_1</name>
    <name evidence="4" type="ORF">Pla22_31210</name>
</gene>
<dbReference type="InterPro" id="IPR003148">
    <property type="entry name" value="RCK_N"/>
</dbReference>
<dbReference type="EMBL" id="SJPI01000002">
    <property type="protein sequence ID" value="TWT50379.1"/>
    <property type="molecule type" value="Genomic_DNA"/>
</dbReference>
<dbReference type="SUPFAM" id="SSF81324">
    <property type="entry name" value="Voltage-gated potassium channels"/>
    <property type="match status" value="1"/>
</dbReference>
<dbReference type="Proteomes" id="UP000316598">
    <property type="component" value="Unassembled WGS sequence"/>
</dbReference>
<keyword evidence="2" id="KW-0472">Membrane</keyword>
<dbReference type="GO" id="GO:0034220">
    <property type="term" value="P:monoatomic ion transmembrane transport"/>
    <property type="evidence" value="ECO:0007669"/>
    <property type="project" value="UniProtKB-KW"/>
</dbReference>
<protein>
    <submittedName>
        <fullName evidence="4">Voltage-gated potassium channel Kch</fullName>
    </submittedName>
</protein>
<keyword evidence="4" id="KW-0813">Transport</keyword>
<feature type="domain" description="RCK N-terminal" evidence="3">
    <location>
        <begin position="117"/>
        <end position="234"/>
    </location>
</feature>
<name>A0A5C5WJR5_9BACT</name>
<dbReference type="PANTHER" id="PTHR43833">
    <property type="entry name" value="POTASSIUM CHANNEL PROTEIN 2-RELATED-RELATED"/>
    <property type="match status" value="1"/>
</dbReference>
<dbReference type="RefSeq" id="WP_146515620.1">
    <property type="nucleotide sequence ID" value="NZ_SJPI01000002.1"/>
</dbReference>
<organism evidence="4 5">
    <name type="scientific">Rubripirellula amarantea</name>
    <dbReference type="NCBI Taxonomy" id="2527999"/>
    <lineage>
        <taxon>Bacteria</taxon>
        <taxon>Pseudomonadati</taxon>
        <taxon>Planctomycetota</taxon>
        <taxon>Planctomycetia</taxon>
        <taxon>Pirellulales</taxon>
        <taxon>Pirellulaceae</taxon>
        <taxon>Rubripirellula</taxon>
    </lineage>
</organism>
<dbReference type="Pfam" id="PF07885">
    <property type="entry name" value="Ion_trans_2"/>
    <property type="match status" value="1"/>
</dbReference>
<evidence type="ECO:0000256" key="1">
    <source>
        <dbReference type="ARBA" id="ARBA00004651"/>
    </source>
</evidence>
<accession>A0A5C5WJR5</accession>
<dbReference type="AlphaFoldDB" id="A0A5C5WJR5"/>
<dbReference type="PANTHER" id="PTHR43833:SF9">
    <property type="entry name" value="POTASSIUM CHANNEL PROTEIN YUGO-RELATED"/>
    <property type="match status" value="1"/>
</dbReference>
<dbReference type="Gene3D" id="1.10.287.70">
    <property type="match status" value="1"/>
</dbReference>
<keyword evidence="2" id="KW-1133">Transmembrane helix</keyword>
<keyword evidence="5" id="KW-1185">Reference proteome</keyword>
<dbReference type="Pfam" id="PF02254">
    <property type="entry name" value="TrkA_N"/>
    <property type="match status" value="1"/>
</dbReference>
<feature type="transmembrane region" description="Helical" evidence="2">
    <location>
        <begin position="71"/>
        <end position="92"/>
    </location>
</feature>
<dbReference type="InterPro" id="IPR013099">
    <property type="entry name" value="K_chnl_dom"/>
</dbReference>
<dbReference type="GO" id="GO:0006813">
    <property type="term" value="P:potassium ion transport"/>
    <property type="evidence" value="ECO:0007669"/>
    <property type="project" value="InterPro"/>
</dbReference>
<proteinExistence type="predicted"/>
<sequence length="312" mass="33664">MSTSTPKTIEHRSRQTLRRGVTFFMGTCVVATTGYVIAGWSWIDAIYMVVITVFGVGFGEVRPVENPVLKLFTVGVIMAGCSSLIYVAGGLVQMLTEGEIETMLGIRQRSREIDTLQDHTIICGYGRVGQMLAAELGAHGSKLVVLDNNSERVEKAINDGYLAVEGNAVDDETLHDVGLFRARAIASVLPDDATNVFITLTARDLSDSIRIIARAENPATERKLIRGGASHVVMPAAIGAIRIAQLAVADEVPAETLPESRFRILGNQDAVGNTGDADDAIQHEVEELAALAADLTHSMEDHRIEAFSKEPH</sequence>
<feature type="transmembrane region" description="Helical" evidence="2">
    <location>
        <begin position="46"/>
        <end position="64"/>
    </location>
</feature>
<evidence type="ECO:0000313" key="4">
    <source>
        <dbReference type="EMBL" id="TWT50379.1"/>
    </source>
</evidence>
<evidence type="ECO:0000313" key="5">
    <source>
        <dbReference type="Proteomes" id="UP000316598"/>
    </source>
</evidence>
<dbReference type="GO" id="GO:0005886">
    <property type="term" value="C:plasma membrane"/>
    <property type="evidence" value="ECO:0007669"/>
    <property type="project" value="UniProtKB-SubCell"/>
</dbReference>
<dbReference type="InterPro" id="IPR036291">
    <property type="entry name" value="NAD(P)-bd_dom_sf"/>
</dbReference>
<keyword evidence="2" id="KW-0812">Transmembrane</keyword>
<evidence type="ECO:0000259" key="3">
    <source>
        <dbReference type="PROSITE" id="PS51201"/>
    </source>
</evidence>
<comment type="caution">
    <text evidence="4">The sequence shown here is derived from an EMBL/GenBank/DDBJ whole genome shotgun (WGS) entry which is preliminary data.</text>
</comment>
<dbReference type="OrthoDB" id="9785285at2"/>
<dbReference type="PROSITE" id="PS51201">
    <property type="entry name" value="RCK_N"/>
    <property type="match status" value="1"/>
</dbReference>
<feature type="transmembrane region" description="Helical" evidence="2">
    <location>
        <begin position="21"/>
        <end position="40"/>
    </location>
</feature>
<dbReference type="InterPro" id="IPR050721">
    <property type="entry name" value="Trk_Ktr_HKT_K-transport"/>
</dbReference>
<comment type="subcellular location">
    <subcellularLocation>
        <location evidence="1">Cell membrane</location>
        <topology evidence="1">Multi-pass membrane protein</topology>
    </subcellularLocation>
</comment>
<dbReference type="Gene3D" id="3.40.50.720">
    <property type="entry name" value="NAD(P)-binding Rossmann-like Domain"/>
    <property type="match status" value="1"/>
</dbReference>
<keyword evidence="4" id="KW-0406">Ion transport</keyword>